<gene>
    <name evidence="4" type="ORF">E3983_01810</name>
    <name evidence="3" type="ORF">Lisr_0902</name>
</gene>
<evidence type="ECO:0000256" key="1">
    <source>
        <dbReference type="SAM" id="MobiDB-lite"/>
    </source>
</evidence>
<reference evidence="3 5" key="1">
    <citation type="submission" date="2015-11" db="EMBL/GenBank/DDBJ databases">
        <title>Genomic analysis of 38 Legionella species identifies large and diverse effector repertoires.</title>
        <authorList>
            <person name="Burstein D."/>
            <person name="Amaro F."/>
            <person name="Zusman T."/>
            <person name="Lifshitz Z."/>
            <person name="Cohen O."/>
            <person name="Gilbert J.A."/>
            <person name="Pupko T."/>
            <person name="Shuman H.A."/>
            <person name="Segal G."/>
        </authorList>
    </citation>
    <scope>NUCLEOTIDE SEQUENCE [LARGE SCALE GENOMIC DNA]</scope>
    <source>
        <strain evidence="3 5">Bercovier 4</strain>
    </source>
</reference>
<dbReference type="EMBL" id="CP038254">
    <property type="protein sequence ID" value="QBR83200.1"/>
    <property type="molecule type" value="Genomic_DNA"/>
</dbReference>
<evidence type="ECO:0000313" key="3">
    <source>
        <dbReference type="EMBL" id="KTD28760.1"/>
    </source>
</evidence>
<feature type="region of interest" description="Disordered" evidence="1">
    <location>
        <begin position="37"/>
        <end position="72"/>
    </location>
</feature>
<dbReference type="STRING" id="454.Lisr_0902"/>
<evidence type="ECO:0000256" key="2">
    <source>
        <dbReference type="SAM" id="Phobius"/>
    </source>
</evidence>
<organism evidence="3 5">
    <name type="scientific">Legionella israelensis</name>
    <dbReference type="NCBI Taxonomy" id="454"/>
    <lineage>
        <taxon>Bacteria</taxon>
        <taxon>Pseudomonadati</taxon>
        <taxon>Pseudomonadota</taxon>
        <taxon>Gammaproteobacteria</taxon>
        <taxon>Legionellales</taxon>
        <taxon>Legionellaceae</taxon>
        <taxon>Legionella</taxon>
    </lineage>
</organism>
<reference evidence="4 6" key="2">
    <citation type="submission" date="2019-03" db="EMBL/GenBank/DDBJ databases">
        <title>Diverse conjugative elements silence natural transformation in Legionella species.</title>
        <authorList>
            <person name="Durieux I."/>
            <person name="Ginevra C."/>
            <person name="Attaiech L."/>
            <person name="Picq K."/>
            <person name="Juan P.A."/>
            <person name="Jarraud S."/>
            <person name="Charpentier X."/>
        </authorList>
    </citation>
    <scope>NUCLEOTIDE SEQUENCE [LARGE SCALE GENOMIC DNA]</scope>
    <source>
        <strain evidence="4 6">HL-0427-4011</strain>
    </source>
</reference>
<accession>A0A0W0W8T9</accession>
<feature type="transmembrane region" description="Helical" evidence="2">
    <location>
        <begin position="6"/>
        <end position="30"/>
    </location>
</feature>
<protein>
    <submittedName>
        <fullName evidence="3">Uncharacterized protein</fullName>
    </submittedName>
</protein>
<evidence type="ECO:0000313" key="4">
    <source>
        <dbReference type="EMBL" id="QBR83200.1"/>
    </source>
</evidence>
<proteinExistence type="predicted"/>
<keyword evidence="2" id="KW-0472">Membrane</keyword>
<evidence type="ECO:0000313" key="5">
    <source>
        <dbReference type="Proteomes" id="UP000054761"/>
    </source>
</evidence>
<dbReference type="EMBL" id="LNYH01000042">
    <property type="protein sequence ID" value="KTD28760.1"/>
    <property type="molecule type" value="Genomic_DNA"/>
</dbReference>
<dbReference type="RefSeq" id="WP_058501272.1">
    <property type="nucleotide sequence ID" value="NZ_CAAAJA010000008.1"/>
</dbReference>
<keyword evidence="5" id="KW-1185">Reference proteome</keyword>
<sequence length="72" mass="7630">MANNNSSNFVAIVAIVVIVLLAAFVLYYLFRSPSPVPPATTPETNVQVKLPDAPDEVLDNVTTKQGDKNGGS</sequence>
<evidence type="ECO:0000313" key="6">
    <source>
        <dbReference type="Proteomes" id="UP000295517"/>
    </source>
</evidence>
<name>A0A0W0W8T9_9GAMM</name>
<keyword evidence="2" id="KW-1133">Transmembrane helix</keyword>
<dbReference type="AlphaFoldDB" id="A0A0W0W8T9"/>
<dbReference type="PATRIC" id="fig|454.4.peg.968"/>
<keyword evidence="2" id="KW-0812">Transmembrane</keyword>
<dbReference type="Proteomes" id="UP000295517">
    <property type="component" value="Chromosome"/>
</dbReference>
<dbReference type="Proteomes" id="UP000054761">
    <property type="component" value="Unassembled WGS sequence"/>
</dbReference>